<evidence type="ECO:0000256" key="3">
    <source>
        <dbReference type="ARBA" id="ARBA00023237"/>
    </source>
</evidence>
<keyword evidence="1" id="KW-0732">Signal</keyword>
<evidence type="ECO:0000256" key="2">
    <source>
        <dbReference type="ARBA" id="ARBA00023136"/>
    </source>
</evidence>
<keyword evidence="3" id="KW-0998">Cell outer membrane</keyword>
<protein>
    <recommendedName>
        <fullName evidence="4">Outer membrane lipoprotein BamD-like domain-containing protein</fullName>
    </recommendedName>
</protein>
<dbReference type="InterPro" id="IPR039565">
    <property type="entry name" value="BamD-like"/>
</dbReference>
<reference evidence="5" key="1">
    <citation type="submission" date="2018-06" db="EMBL/GenBank/DDBJ databases">
        <authorList>
            <person name="Zhirakovskaya E."/>
        </authorList>
    </citation>
    <scope>NUCLEOTIDE SEQUENCE</scope>
</reference>
<dbReference type="NCBIfam" id="TIGR03302">
    <property type="entry name" value="OM_YfiO"/>
    <property type="match status" value="1"/>
</dbReference>
<evidence type="ECO:0000259" key="4">
    <source>
        <dbReference type="Pfam" id="PF13525"/>
    </source>
</evidence>
<dbReference type="InterPro" id="IPR017689">
    <property type="entry name" value="BamD"/>
</dbReference>
<dbReference type="Pfam" id="PF13525">
    <property type="entry name" value="YfiO"/>
    <property type="match status" value="1"/>
</dbReference>
<name>A0A3B1D3M2_9ZZZZ</name>
<dbReference type="SUPFAM" id="SSF48452">
    <property type="entry name" value="TPR-like"/>
    <property type="match status" value="1"/>
</dbReference>
<dbReference type="Gene3D" id="1.25.40.10">
    <property type="entry name" value="Tetratricopeptide repeat domain"/>
    <property type="match status" value="1"/>
</dbReference>
<dbReference type="Pfam" id="PF13174">
    <property type="entry name" value="TPR_6"/>
    <property type="match status" value="1"/>
</dbReference>
<dbReference type="EMBL" id="UOGF01000053">
    <property type="protein sequence ID" value="VAX29600.1"/>
    <property type="molecule type" value="Genomic_DNA"/>
</dbReference>
<dbReference type="PROSITE" id="PS50005">
    <property type="entry name" value="TPR"/>
    <property type="match status" value="3"/>
</dbReference>
<organism evidence="5">
    <name type="scientific">hydrothermal vent metagenome</name>
    <dbReference type="NCBI Taxonomy" id="652676"/>
    <lineage>
        <taxon>unclassified sequences</taxon>
        <taxon>metagenomes</taxon>
        <taxon>ecological metagenomes</taxon>
    </lineage>
</organism>
<dbReference type="AlphaFoldDB" id="A0A3B1D3M2"/>
<proteinExistence type="predicted"/>
<evidence type="ECO:0000256" key="1">
    <source>
        <dbReference type="ARBA" id="ARBA00022729"/>
    </source>
</evidence>
<keyword evidence="2" id="KW-0472">Membrane</keyword>
<gene>
    <name evidence="5" type="ORF">MNBD_NITROSPIRAE01-959</name>
</gene>
<dbReference type="PROSITE" id="PS51257">
    <property type="entry name" value="PROKAR_LIPOPROTEIN"/>
    <property type="match status" value="1"/>
</dbReference>
<accession>A0A3B1D3M2</accession>
<dbReference type="SMART" id="SM00028">
    <property type="entry name" value="TPR"/>
    <property type="match status" value="3"/>
</dbReference>
<feature type="domain" description="Outer membrane lipoprotein BamD-like" evidence="4">
    <location>
        <begin position="62"/>
        <end position="190"/>
    </location>
</feature>
<dbReference type="InterPro" id="IPR011990">
    <property type="entry name" value="TPR-like_helical_dom_sf"/>
</dbReference>
<evidence type="ECO:0000313" key="5">
    <source>
        <dbReference type="EMBL" id="VAX29600.1"/>
    </source>
</evidence>
<sequence>MKTTLFRFAAPIMSLFFLTGCSGTEEKSELLSLLGVDEKIVDTNQDTENIYDAITLLKRGEAFYVKEEYIEAISEFERFLLLHPFHRMAAFSQFKLAMSYFQQLNTIDRDPGPMIKAMTAFERILSQYPQSLYVEEAQEKIAKLELRTLKHEFLVGHFYYRTETYPAAIARFNKILRKNPDETLLEKTLYFLGLSHFESGDIASATTTFQNFLEKYPQSEFRKKIIKIQAKFENASPVS</sequence>
<dbReference type="InterPro" id="IPR019734">
    <property type="entry name" value="TPR_rpt"/>
</dbReference>